<dbReference type="EMBL" id="KE343883">
    <property type="protein sequence ID" value="EXB44889.1"/>
    <property type="molecule type" value="Genomic_DNA"/>
</dbReference>
<dbReference type="Proteomes" id="UP000030645">
    <property type="component" value="Unassembled WGS sequence"/>
</dbReference>
<proteinExistence type="predicted"/>
<evidence type="ECO:0000313" key="2">
    <source>
        <dbReference type="Proteomes" id="UP000030645"/>
    </source>
</evidence>
<reference evidence="2" key="1">
    <citation type="submission" date="2013-01" db="EMBL/GenBank/DDBJ databases">
        <title>Draft Genome Sequence of a Mulberry Tree, Morus notabilis C.K. Schneid.</title>
        <authorList>
            <person name="He N."/>
            <person name="Zhao S."/>
        </authorList>
    </citation>
    <scope>NUCLEOTIDE SEQUENCE</scope>
</reference>
<keyword evidence="2" id="KW-1185">Reference proteome</keyword>
<organism evidence="1 2">
    <name type="scientific">Morus notabilis</name>
    <dbReference type="NCBI Taxonomy" id="981085"/>
    <lineage>
        <taxon>Eukaryota</taxon>
        <taxon>Viridiplantae</taxon>
        <taxon>Streptophyta</taxon>
        <taxon>Embryophyta</taxon>
        <taxon>Tracheophyta</taxon>
        <taxon>Spermatophyta</taxon>
        <taxon>Magnoliopsida</taxon>
        <taxon>eudicotyledons</taxon>
        <taxon>Gunneridae</taxon>
        <taxon>Pentapetalae</taxon>
        <taxon>rosids</taxon>
        <taxon>fabids</taxon>
        <taxon>Rosales</taxon>
        <taxon>Moraceae</taxon>
        <taxon>Moreae</taxon>
        <taxon>Morus</taxon>
    </lineage>
</organism>
<gene>
    <name evidence="1" type="ORF">L484_026471</name>
</gene>
<dbReference type="AlphaFoldDB" id="W9QYY9"/>
<name>W9QYY9_9ROSA</name>
<accession>W9QYY9</accession>
<evidence type="ECO:0000313" key="1">
    <source>
        <dbReference type="EMBL" id="EXB44889.1"/>
    </source>
</evidence>
<sequence length="80" mass="8758">MPQTSLKFHVAGLALRVPGPCLALRMHGPWRAWAVPGPWAGLGHAWAASLKHEAQPRPFWRAVLARPITVQGRAVPNLLL</sequence>
<protein>
    <submittedName>
        <fullName evidence="1">Uncharacterized protein</fullName>
    </submittedName>
</protein>